<dbReference type="OrthoDB" id="7062301at2"/>
<dbReference type="Pfam" id="PF13663">
    <property type="entry name" value="DUF4148"/>
    <property type="match status" value="1"/>
</dbReference>
<name>A0A2N5C5J8_9BURK</name>
<protein>
    <recommendedName>
        <fullName evidence="3">DUF4148 domain-containing protein</fullName>
    </recommendedName>
</protein>
<dbReference type="InterPro" id="IPR025421">
    <property type="entry name" value="DUF4148"/>
</dbReference>
<accession>A0A2N5C5J8</accession>
<dbReference type="Proteomes" id="UP000234341">
    <property type="component" value="Unassembled WGS sequence"/>
</dbReference>
<reference evidence="1 2" key="1">
    <citation type="submission" date="2017-12" db="EMBL/GenBank/DDBJ databases">
        <title>Genome sequence of the active heterotrophic nitrifier-denitrifier, Cupriavidus pauculus UM1.</title>
        <authorList>
            <person name="Putonti C."/>
            <person name="Castignetti D."/>
        </authorList>
    </citation>
    <scope>NUCLEOTIDE SEQUENCE [LARGE SCALE GENOMIC DNA]</scope>
    <source>
        <strain evidence="1 2">UM1</strain>
    </source>
</reference>
<evidence type="ECO:0000313" key="1">
    <source>
        <dbReference type="EMBL" id="PLP97491.1"/>
    </source>
</evidence>
<comment type="caution">
    <text evidence="1">The sequence shown here is derived from an EMBL/GenBank/DDBJ whole genome shotgun (WGS) entry which is preliminary data.</text>
</comment>
<dbReference type="AlphaFoldDB" id="A0A2N5C5J8"/>
<sequence length="88" mass="9539">MTRIQISSVAASVIVSGIVWGLSVAFPAAVQAAEPQRGLTRAEVRADLEAWQRAGLAEYFRGDGGPDFSNREFQRRLEAYQATRAGAN</sequence>
<proteinExistence type="predicted"/>
<organism evidence="1 2">
    <name type="scientific">Cupriavidus pauculus</name>
    <dbReference type="NCBI Taxonomy" id="82633"/>
    <lineage>
        <taxon>Bacteria</taxon>
        <taxon>Pseudomonadati</taxon>
        <taxon>Pseudomonadota</taxon>
        <taxon>Betaproteobacteria</taxon>
        <taxon>Burkholderiales</taxon>
        <taxon>Burkholderiaceae</taxon>
        <taxon>Cupriavidus</taxon>
    </lineage>
</organism>
<dbReference type="EMBL" id="PJRP01000017">
    <property type="protein sequence ID" value="PLP97491.1"/>
    <property type="molecule type" value="Genomic_DNA"/>
</dbReference>
<evidence type="ECO:0000313" key="2">
    <source>
        <dbReference type="Proteomes" id="UP000234341"/>
    </source>
</evidence>
<gene>
    <name evidence="1" type="ORF">CYJ10_27060</name>
</gene>
<evidence type="ECO:0008006" key="3">
    <source>
        <dbReference type="Google" id="ProtNLM"/>
    </source>
</evidence>
<dbReference type="RefSeq" id="WP_101684516.1">
    <property type="nucleotide sequence ID" value="NZ_PJRP01000017.1"/>
</dbReference>